<organism evidence="1 2">
    <name type="scientific">Brevibacillus laterosporus</name>
    <name type="common">Bacillus laterosporus</name>
    <dbReference type="NCBI Taxonomy" id="1465"/>
    <lineage>
        <taxon>Bacteria</taxon>
        <taxon>Bacillati</taxon>
        <taxon>Bacillota</taxon>
        <taxon>Bacilli</taxon>
        <taxon>Bacillales</taxon>
        <taxon>Paenibacillaceae</taxon>
        <taxon>Brevibacillus</taxon>
    </lineage>
</organism>
<dbReference type="OrthoDB" id="9996373at2"/>
<dbReference type="EMBL" id="CP033464">
    <property type="protein sequence ID" value="QDX94700.1"/>
    <property type="molecule type" value="Genomic_DNA"/>
</dbReference>
<dbReference type="AlphaFoldDB" id="A0A518VCH8"/>
<name>A0A518VCH8_BRELA</name>
<evidence type="ECO:0000313" key="1">
    <source>
        <dbReference type="EMBL" id="QDX94700.1"/>
    </source>
</evidence>
<accession>A0A518VCH8</accession>
<dbReference type="Proteomes" id="UP000319432">
    <property type="component" value="Chromosome"/>
</dbReference>
<reference evidence="1 2" key="1">
    <citation type="submission" date="2018-11" db="EMBL/GenBank/DDBJ databases">
        <title>Phylogenetic determinants of toxin gene distribution in genomes of Brevibacillus laterosporus.</title>
        <authorList>
            <person name="Glare T.R."/>
            <person name="Durrant A."/>
            <person name="Berry C."/>
            <person name="Palma L."/>
            <person name="Ormskirk M."/>
            <person name="Cox M.O."/>
        </authorList>
    </citation>
    <scope>NUCLEOTIDE SEQUENCE [LARGE SCALE GENOMIC DNA]</scope>
    <source>
        <strain evidence="1 2">1821L</strain>
    </source>
</reference>
<keyword evidence="2" id="KW-1185">Reference proteome</keyword>
<evidence type="ECO:0000313" key="2">
    <source>
        <dbReference type="Proteomes" id="UP000319432"/>
    </source>
</evidence>
<protein>
    <submittedName>
        <fullName evidence="1">Uncharacterized protein</fullName>
    </submittedName>
</protein>
<gene>
    <name evidence="1" type="ORF">EEL30_21915</name>
</gene>
<proteinExistence type="predicted"/>
<sequence length="66" mass="7671">MILVKLKDGTVYENDTSLGLNLDKMGIQDCLLDTAEYNLTFKKSESLFDTDWIRINREDVQEIIED</sequence>